<dbReference type="EnsemblMetazoa" id="SSS_8482s_mrna">
    <property type="protein sequence ID" value="KAF7488923.1"/>
    <property type="gene ID" value="SSS_8482"/>
</dbReference>
<reference evidence="2" key="2">
    <citation type="submission" date="2020-01" db="EMBL/GenBank/DDBJ databases">
        <authorList>
            <person name="Korhonen P.K.K."/>
            <person name="Guangxu M.G."/>
            <person name="Wang T.W."/>
            <person name="Stroehlein A.J.S."/>
            <person name="Young N.D."/>
            <person name="Ang C.-S.A."/>
            <person name="Fernando D.W.F."/>
            <person name="Lu H.L."/>
            <person name="Taylor S.T."/>
            <person name="Ehtesham M.E.M."/>
            <person name="Najaraj S.H.N."/>
            <person name="Harsha G.H.G."/>
            <person name="Madugundu A.M."/>
            <person name="Renuse S.R."/>
            <person name="Holt D.H."/>
            <person name="Pandey A.P."/>
            <person name="Papenfuss A.P."/>
            <person name="Gasser R.B.G."/>
            <person name="Fischer K.F."/>
        </authorList>
    </citation>
    <scope>NUCLEOTIDE SEQUENCE</scope>
    <source>
        <strain evidence="2">SSS_KF_BRIS2020</strain>
    </source>
</reference>
<sequence length="210" mass="25104">MPRNSHNNNRNHKFNKWLSKRQRKSRRQHRRGLREKSDYENFSFSISSTPPSLSSSSLSIEKVPNRPRQRVKMFLVMSIRNPKAKNSYETVRANRSKRVSMISKRRPRRLKISNFQRNNRMNSNSLSPYLNNGSERLKTAKINYLVNDDERIVTSTINELDRFERNFIEMFQKRYQNNLKEFEDFASKLSNSIETIIEELNCKKNTKLIL</sequence>
<evidence type="ECO:0000313" key="3">
    <source>
        <dbReference type="EnsemblMetazoa" id="KAF7488923.1"/>
    </source>
</evidence>
<dbReference type="EMBL" id="WVUK01000065">
    <property type="protein sequence ID" value="KAF7488923.1"/>
    <property type="molecule type" value="Genomic_DNA"/>
</dbReference>
<protein>
    <submittedName>
        <fullName evidence="2 3">Uncharacterized protein</fullName>
    </submittedName>
</protein>
<reference evidence="3" key="3">
    <citation type="submission" date="2022-06" db="UniProtKB">
        <authorList>
            <consortium name="EnsemblMetazoa"/>
        </authorList>
    </citation>
    <scope>IDENTIFICATION</scope>
</reference>
<accession>A0A834VCU5</accession>
<feature type="compositionally biased region" description="Basic residues" evidence="1">
    <location>
        <begin position="9"/>
        <end position="33"/>
    </location>
</feature>
<name>A0A834VCU5_SARSC</name>
<evidence type="ECO:0000313" key="4">
    <source>
        <dbReference type="Proteomes" id="UP000070412"/>
    </source>
</evidence>
<gene>
    <name evidence="2" type="ORF">SSS_8482</name>
</gene>
<dbReference type="AlphaFoldDB" id="A0A834VCU5"/>
<keyword evidence="4" id="KW-1185">Reference proteome</keyword>
<proteinExistence type="predicted"/>
<evidence type="ECO:0000256" key="1">
    <source>
        <dbReference type="SAM" id="MobiDB-lite"/>
    </source>
</evidence>
<evidence type="ECO:0000313" key="2">
    <source>
        <dbReference type="EMBL" id="KAF7488923.1"/>
    </source>
</evidence>
<feature type="region of interest" description="Disordered" evidence="1">
    <location>
        <begin position="1"/>
        <end position="36"/>
    </location>
</feature>
<organism evidence="2">
    <name type="scientific">Sarcoptes scabiei</name>
    <name type="common">Itch mite</name>
    <name type="synonym">Acarus scabiei</name>
    <dbReference type="NCBI Taxonomy" id="52283"/>
    <lineage>
        <taxon>Eukaryota</taxon>
        <taxon>Metazoa</taxon>
        <taxon>Ecdysozoa</taxon>
        <taxon>Arthropoda</taxon>
        <taxon>Chelicerata</taxon>
        <taxon>Arachnida</taxon>
        <taxon>Acari</taxon>
        <taxon>Acariformes</taxon>
        <taxon>Sarcoptiformes</taxon>
        <taxon>Astigmata</taxon>
        <taxon>Psoroptidia</taxon>
        <taxon>Sarcoptoidea</taxon>
        <taxon>Sarcoptidae</taxon>
        <taxon>Sarcoptinae</taxon>
        <taxon>Sarcoptes</taxon>
    </lineage>
</organism>
<reference evidence="4" key="1">
    <citation type="journal article" date="2020" name="PLoS Negl. Trop. Dis.">
        <title>High-quality nuclear genome for Sarcoptes scabiei-A critical resource for a neglected parasite.</title>
        <authorList>
            <person name="Korhonen P.K."/>
            <person name="Gasser R.B."/>
            <person name="Ma G."/>
            <person name="Wang T."/>
            <person name="Stroehlein A.J."/>
            <person name="Young N.D."/>
            <person name="Ang C.S."/>
            <person name="Fernando D.D."/>
            <person name="Lu H.C."/>
            <person name="Taylor S."/>
            <person name="Reynolds S.L."/>
            <person name="Mofiz E."/>
            <person name="Najaraj S.H."/>
            <person name="Gowda H."/>
            <person name="Madugundu A."/>
            <person name="Renuse S."/>
            <person name="Holt D."/>
            <person name="Pandey A."/>
            <person name="Papenfuss A.T."/>
            <person name="Fischer K."/>
        </authorList>
    </citation>
    <scope>NUCLEOTIDE SEQUENCE [LARGE SCALE GENOMIC DNA]</scope>
</reference>
<dbReference type="Proteomes" id="UP000070412">
    <property type="component" value="Unassembled WGS sequence"/>
</dbReference>